<sequence>MAEYLKRALAQRQPNDPQARQGLIRALAASQGMGGVMSTLSGGEVGKDLQRGADPLAYAMSEQAGDRKLARENAGMERQAQRDVAEDAWRAGRLRNDALRARNTRSGTPMRITKGEREQLLADKQMLGNARQLVGSFKPEYAQGAFPGARTASNFLAGSLGMGTDEMKEAQGWWSDWDLLYTLPERNEKFGATLTPSEAKAWRLANIQGEQDPQQIRRKQQVMIDIMESKMASNAEFYADTNLSDNQYNSIFGDTQPSTSGGTGKYE</sequence>
<name>X0TWI8_9ZZZZ</name>
<proteinExistence type="predicted"/>
<feature type="non-terminal residue" evidence="2">
    <location>
        <position position="267"/>
    </location>
</feature>
<accession>X0TWI8</accession>
<feature type="compositionally biased region" description="Polar residues" evidence="1">
    <location>
        <begin position="248"/>
        <end position="260"/>
    </location>
</feature>
<protein>
    <submittedName>
        <fullName evidence="2">Uncharacterized protein</fullName>
    </submittedName>
</protein>
<evidence type="ECO:0000256" key="1">
    <source>
        <dbReference type="SAM" id="MobiDB-lite"/>
    </source>
</evidence>
<evidence type="ECO:0000313" key="2">
    <source>
        <dbReference type="EMBL" id="GAF97644.1"/>
    </source>
</evidence>
<organism evidence="2">
    <name type="scientific">marine sediment metagenome</name>
    <dbReference type="NCBI Taxonomy" id="412755"/>
    <lineage>
        <taxon>unclassified sequences</taxon>
        <taxon>metagenomes</taxon>
        <taxon>ecological metagenomes</taxon>
    </lineage>
</organism>
<dbReference type="AlphaFoldDB" id="X0TWI8"/>
<feature type="region of interest" description="Disordered" evidence="1">
    <location>
        <begin position="248"/>
        <end position="267"/>
    </location>
</feature>
<gene>
    <name evidence="2" type="ORF">S01H1_26541</name>
</gene>
<dbReference type="EMBL" id="BARS01016089">
    <property type="protein sequence ID" value="GAF97644.1"/>
    <property type="molecule type" value="Genomic_DNA"/>
</dbReference>
<reference evidence="2" key="1">
    <citation type="journal article" date="2014" name="Front. Microbiol.">
        <title>High frequency of phylogenetically diverse reductive dehalogenase-homologous genes in deep subseafloor sedimentary metagenomes.</title>
        <authorList>
            <person name="Kawai M."/>
            <person name="Futagami T."/>
            <person name="Toyoda A."/>
            <person name="Takaki Y."/>
            <person name="Nishi S."/>
            <person name="Hori S."/>
            <person name="Arai W."/>
            <person name="Tsubouchi T."/>
            <person name="Morono Y."/>
            <person name="Uchiyama I."/>
            <person name="Ito T."/>
            <person name="Fujiyama A."/>
            <person name="Inagaki F."/>
            <person name="Takami H."/>
        </authorList>
    </citation>
    <scope>NUCLEOTIDE SEQUENCE</scope>
    <source>
        <strain evidence="2">Expedition CK06-06</strain>
    </source>
</reference>
<comment type="caution">
    <text evidence="2">The sequence shown here is derived from an EMBL/GenBank/DDBJ whole genome shotgun (WGS) entry which is preliminary data.</text>
</comment>